<dbReference type="PANTHER" id="PTHR30146:SF109">
    <property type="entry name" value="HTH-TYPE TRANSCRIPTIONAL REGULATOR GALS"/>
    <property type="match status" value="1"/>
</dbReference>
<keyword evidence="2" id="KW-0238">DNA-binding</keyword>
<dbReference type="CDD" id="cd01392">
    <property type="entry name" value="HTH_LacI"/>
    <property type="match status" value="1"/>
</dbReference>
<dbReference type="Pfam" id="PF00532">
    <property type="entry name" value="Peripla_BP_1"/>
    <property type="match status" value="1"/>
</dbReference>
<proteinExistence type="predicted"/>
<dbReference type="SMART" id="SM00354">
    <property type="entry name" value="HTH_LACI"/>
    <property type="match status" value="1"/>
</dbReference>
<dbReference type="PATRIC" id="fig|216463.3.peg.608"/>
<reference evidence="5 6" key="1">
    <citation type="submission" date="2015-03" db="EMBL/GenBank/DDBJ databases">
        <authorList>
            <person name="Zheng J."/>
            <person name="Ganezle M."/>
        </authorList>
    </citation>
    <scope>NUCLEOTIDE SEQUENCE [LARGE SCALE GENOMIC DNA]</scope>
    <source>
        <strain evidence="5 6">LP38</strain>
    </source>
</reference>
<dbReference type="SUPFAM" id="SSF47413">
    <property type="entry name" value="lambda repressor-like DNA-binding domains"/>
    <property type="match status" value="1"/>
</dbReference>
<feature type="domain" description="HTH lacI-type" evidence="4">
    <location>
        <begin position="2"/>
        <end position="56"/>
    </location>
</feature>
<evidence type="ECO:0000259" key="4">
    <source>
        <dbReference type="PROSITE" id="PS50932"/>
    </source>
</evidence>
<dbReference type="OrthoDB" id="9788209at2"/>
<dbReference type="PROSITE" id="PS50932">
    <property type="entry name" value="HTH_LACI_2"/>
    <property type="match status" value="1"/>
</dbReference>
<dbReference type="InterPro" id="IPR001761">
    <property type="entry name" value="Peripla_BP/Lac1_sug-bd_dom"/>
</dbReference>
<evidence type="ECO:0000256" key="1">
    <source>
        <dbReference type="ARBA" id="ARBA00023015"/>
    </source>
</evidence>
<dbReference type="PROSITE" id="PS00356">
    <property type="entry name" value="HTH_LACI_1"/>
    <property type="match status" value="1"/>
</dbReference>
<gene>
    <name evidence="5" type="ORF">VC81_07495</name>
</gene>
<sequence length="322" mass="36238">MLTIRDIAAKAGVSVSTASRALNNNPRISQATRERIQALAEAEGYLPNYNAKNLTAGEANAVGVVFPTTEHTQPENPFYIDLLRGINTQLLQRNYVLSVAISKTSDELLQNVKSMVTQGKIKRFILFYAHPDDPITAYLRKYHLRFVTIGQPATDHPEDYFVDNDNLQAGIGGATYLLDQLQVKHPVFVESAHDWAYEQQRRQGYERVAANFNVEPLTVKLGELNRVRLFIKQHPEIDGIMATDDFNAIEFYRLMREKYPISHFPIVSFNHSLPDGLSDANLHSVDLFPEKMGSATVALLFSDREPLDAPKPGQIQIPYAIN</sequence>
<dbReference type="PANTHER" id="PTHR30146">
    <property type="entry name" value="LACI-RELATED TRANSCRIPTIONAL REPRESSOR"/>
    <property type="match status" value="1"/>
</dbReference>
<name>A0A0F3RR49_9LACO</name>
<dbReference type="RefSeq" id="WP_045807449.1">
    <property type="nucleotide sequence ID" value="NZ_JZCR01000019.1"/>
</dbReference>
<dbReference type="InterPro" id="IPR000843">
    <property type="entry name" value="HTH_LacI"/>
</dbReference>
<dbReference type="InterPro" id="IPR010982">
    <property type="entry name" value="Lambda_DNA-bd_dom_sf"/>
</dbReference>
<dbReference type="SUPFAM" id="SSF53822">
    <property type="entry name" value="Periplasmic binding protein-like I"/>
    <property type="match status" value="1"/>
</dbReference>
<dbReference type="Gene3D" id="3.40.50.2300">
    <property type="match status" value="2"/>
</dbReference>
<accession>A0A0F3RR49</accession>
<protein>
    <submittedName>
        <fullName evidence="5">LacI family transcriptional regulator</fullName>
    </submittedName>
</protein>
<dbReference type="Gene3D" id="1.10.260.40">
    <property type="entry name" value="lambda repressor-like DNA-binding domains"/>
    <property type="match status" value="1"/>
</dbReference>
<dbReference type="GO" id="GO:0003700">
    <property type="term" value="F:DNA-binding transcription factor activity"/>
    <property type="evidence" value="ECO:0007669"/>
    <property type="project" value="TreeGrafter"/>
</dbReference>
<keyword evidence="3" id="KW-0804">Transcription</keyword>
<comment type="caution">
    <text evidence="5">The sequence shown here is derived from an EMBL/GenBank/DDBJ whole genome shotgun (WGS) entry which is preliminary data.</text>
</comment>
<evidence type="ECO:0000313" key="6">
    <source>
        <dbReference type="Proteomes" id="UP000033491"/>
    </source>
</evidence>
<evidence type="ECO:0000256" key="3">
    <source>
        <dbReference type="ARBA" id="ARBA00023163"/>
    </source>
</evidence>
<dbReference type="Pfam" id="PF00356">
    <property type="entry name" value="LacI"/>
    <property type="match status" value="1"/>
</dbReference>
<organism evidence="5 6">
    <name type="scientific">Levilactobacillus spicheri</name>
    <dbReference type="NCBI Taxonomy" id="216463"/>
    <lineage>
        <taxon>Bacteria</taxon>
        <taxon>Bacillati</taxon>
        <taxon>Bacillota</taxon>
        <taxon>Bacilli</taxon>
        <taxon>Lactobacillales</taxon>
        <taxon>Lactobacillaceae</taxon>
        <taxon>Levilactobacillus</taxon>
    </lineage>
</organism>
<dbReference type="Proteomes" id="UP000033491">
    <property type="component" value="Unassembled WGS sequence"/>
</dbReference>
<dbReference type="GO" id="GO:0000976">
    <property type="term" value="F:transcription cis-regulatory region binding"/>
    <property type="evidence" value="ECO:0007669"/>
    <property type="project" value="TreeGrafter"/>
</dbReference>
<keyword evidence="1" id="KW-0805">Transcription regulation</keyword>
<evidence type="ECO:0000313" key="5">
    <source>
        <dbReference type="EMBL" id="KJW12350.1"/>
    </source>
</evidence>
<dbReference type="AlphaFoldDB" id="A0A0F3RR49"/>
<evidence type="ECO:0000256" key="2">
    <source>
        <dbReference type="ARBA" id="ARBA00023125"/>
    </source>
</evidence>
<dbReference type="InterPro" id="IPR028082">
    <property type="entry name" value="Peripla_BP_I"/>
</dbReference>
<dbReference type="STRING" id="216463.VC81_07495"/>
<dbReference type="EMBL" id="JZCR01000019">
    <property type="protein sequence ID" value="KJW12350.1"/>
    <property type="molecule type" value="Genomic_DNA"/>
</dbReference>
<dbReference type="PRINTS" id="PR00036">
    <property type="entry name" value="HTHLACI"/>
</dbReference>